<dbReference type="EMBL" id="BARV01044992">
    <property type="protein sequence ID" value="GAI65078.1"/>
    <property type="molecule type" value="Genomic_DNA"/>
</dbReference>
<feature type="non-terminal residue" evidence="1">
    <location>
        <position position="68"/>
    </location>
</feature>
<protein>
    <submittedName>
        <fullName evidence="1">Uncharacterized protein</fullName>
    </submittedName>
</protein>
<evidence type="ECO:0000313" key="1">
    <source>
        <dbReference type="EMBL" id="GAI65078.1"/>
    </source>
</evidence>
<reference evidence="1" key="1">
    <citation type="journal article" date="2014" name="Front. Microbiol.">
        <title>High frequency of phylogenetically diverse reductive dehalogenase-homologous genes in deep subseafloor sedimentary metagenomes.</title>
        <authorList>
            <person name="Kawai M."/>
            <person name="Futagami T."/>
            <person name="Toyoda A."/>
            <person name="Takaki Y."/>
            <person name="Nishi S."/>
            <person name="Hori S."/>
            <person name="Arai W."/>
            <person name="Tsubouchi T."/>
            <person name="Morono Y."/>
            <person name="Uchiyama I."/>
            <person name="Ito T."/>
            <person name="Fujiyama A."/>
            <person name="Inagaki F."/>
            <person name="Takami H."/>
        </authorList>
    </citation>
    <scope>NUCLEOTIDE SEQUENCE</scope>
    <source>
        <strain evidence="1">Expedition CK06-06</strain>
    </source>
</reference>
<organism evidence="1">
    <name type="scientific">marine sediment metagenome</name>
    <dbReference type="NCBI Taxonomy" id="412755"/>
    <lineage>
        <taxon>unclassified sequences</taxon>
        <taxon>metagenomes</taxon>
        <taxon>ecological metagenomes</taxon>
    </lineage>
</organism>
<sequence length="68" mass="7779">SANKLCFLAKYQRDFAKISPVFFIGIVAERFELNKNQIGPGVQFLKPNQLVEVLKFKDKIINISLPIK</sequence>
<dbReference type="AlphaFoldDB" id="X1QA42"/>
<dbReference type="Gene3D" id="2.40.50.140">
    <property type="entry name" value="Nucleic acid-binding proteins"/>
    <property type="match status" value="1"/>
</dbReference>
<dbReference type="InterPro" id="IPR012340">
    <property type="entry name" value="NA-bd_OB-fold"/>
</dbReference>
<proteinExistence type="predicted"/>
<comment type="caution">
    <text evidence="1">The sequence shown here is derived from an EMBL/GenBank/DDBJ whole genome shotgun (WGS) entry which is preliminary data.</text>
</comment>
<accession>X1QA42</accession>
<name>X1QA42_9ZZZZ</name>
<gene>
    <name evidence="1" type="ORF">S06H3_66219</name>
</gene>
<feature type="non-terminal residue" evidence="1">
    <location>
        <position position="1"/>
    </location>
</feature>